<evidence type="ECO:0000313" key="3">
    <source>
        <dbReference type="EnsemblPlants" id="Ma07_p17680.1"/>
    </source>
</evidence>
<dbReference type="PROSITE" id="PS52045">
    <property type="entry name" value="NEPROSIN_PEP_CD"/>
    <property type="match status" value="1"/>
</dbReference>
<dbReference type="Pfam" id="PF03080">
    <property type="entry name" value="Neprosin"/>
    <property type="match status" value="1"/>
</dbReference>
<proteinExistence type="predicted"/>
<name>A0A804JWV4_MUSAM</name>
<dbReference type="EMBL" id="HG996473">
    <property type="protein sequence ID" value="CAG1856783.1"/>
    <property type="molecule type" value="Genomic_DNA"/>
</dbReference>
<feature type="domain" description="Neprosin PEP catalytic" evidence="1">
    <location>
        <begin position="4"/>
        <end position="236"/>
    </location>
</feature>
<protein>
    <submittedName>
        <fullName evidence="2">(wild Malaysian banana) hypothetical protein</fullName>
    </submittedName>
</protein>
<dbReference type="InParanoid" id="A0A804JWV4"/>
<dbReference type="InterPro" id="IPR004314">
    <property type="entry name" value="Neprosin"/>
</dbReference>
<dbReference type="Proteomes" id="UP000012960">
    <property type="component" value="Unplaced"/>
</dbReference>
<evidence type="ECO:0000313" key="2">
    <source>
        <dbReference type="EMBL" id="CAG1856783.1"/>
    </source>
</evidence>
<dbReference type="EnsemblPlants" id="Ma07_t17680.1">
    <property type="protein sequence ID" value="Ma07_p17680.1"/>
    <property type="gene ID" value="Ma07_g17680"/>
</dbReference>
<evidence type="ECO:0000313" key="4">
    <source>
        <dbReference type="Proteomes" id="UP000012960"/>
    </source>
</evidence>
<dbReference type="AlphaFoldDB" id="A0A804JWV4"/>
<gene>
    <name evidence="2" type="ORF">GSMUA_38550.1</name>
</gene>
<dbReference type="Gene3D" id="3.90.1320.10">
    <property type="entry name" value="Outer-capsid protein sigma 3, large lobe"/>
    <property type="match status" value="1"/>
</dbReference>
<dbReference type="PANTHER" id="PTHR31589:SF237">
    <property type="entry name" value="OS08G0411100 PROTEIN"/>
    <property type="match status" value="1"/>
</dbReference>
<dbReference type="InterPro" id="IPR053168">
    <property type="entry name" value="Glutamic_endopeptidase"/>
</dbReference>
<reference evidence="3" key="2">
    <citation type="submission" date="2021-05" db="UniProtKB">
        <authorList>
            <consortium name="EnsemblPlants"/>
        </authorList>
    </citation>
    <scope>IDENTIFICATION</scope>
    <source>
        <strain evidence="3">subsp. malaccensis</strain>
    </source>
</reference>
<evidence type="ECO:0000259" key="1">
    <source>
        <dbReference type="PROSITE" id="PS52045"/>
    </source>
</evidence>
<dbReference type="PANTHER" id="PTHR31589">
    <property type="entry name" value="PROTEIN, PUTATIVE (DUF239)-RELATED-RELATED"/>
    <property type="match status" value="1"/>
</dbReference>
<reference evidence="2" key="1">
    <citation type="submission" date="2021-03" db="EMBL/GenBank/DDBJ databases">
        <authorList>
            <consortium name="Genoscope - CEA"/>
            <person name="William W."/>
        </authorList>
    </citation>
    <scope>NUCLEOTIDE SEQUENCE</scope>
    <source>
        <strain evidence="2">Doubled-haploid Pahang</strain>
    </source>
</reference>
<sequence length="238" mass="26423">MADTSGGAFHYARVSIDAGKGPKYYGASTDLDVFQLSGVSENQASTSQIILSKGERGPRNYITSVQAGWHVNYQWEGDNSTHFFTYWTSDGSQKTGCYNLVCKRFVQISTRLAPGMIYTQSSLSLSIYRDRFTLNWMLYNDREPVGYWPKEIFNNMADCSQVQMGGDVYSPLGEPSPPMGSGVLNEAKFTRVLLTDGRGNDIKVTEYTTINDLPNYIYGVTSDLQTLTYGGPGGRRKA</sequence>
<dbReference type="OMA" id="SCIMEAI"/>
<accession>A0A804JWV4</accession>
<keyword evidence="4" id="KW-1185">Reference proteome</keyword>
<dbReference type="Gramene" id="Ma07_t17680.1">
    <property type="protein sequence ID" value="Ma07_p17680.1"/>
    <property type="gene ID" value="Ma07_g17680"/>
</dbReference>
<organism evidence="3 4">
    <name type="scientific">Musa acuminata subsp. malaccensis</name>
    <name type="common">Wild banana</name>
    <name type="synonym">Musa malaccensis</name>
    <dbReference type="NCBI Taxonomy" id="214687"/>
    <lineage>
        <taxon>Eukaryota</taxon>
        <taxon>Viridiplantae</taxon>
        <taxon>Streptophyta</taxon>
        <taxon>Embryophyta</taxon>
        <taxon>Tracheophyta</taxon>
        <taxon>Spermatophyta</taxon>
        <taxon>Magnoliopsida</taxon>
        <taxon>Liliopsida</taxon>
        <taxon>Zingiberales</taxon>
        <taxon>Musaceae</taxon>
        <taxon>Musa</taxon>
    </lineage>
</organism>